<evidence type="ECO:0000256" key="2">
    <source>
        <dbReference type="ARBA" id="ARBA00022840"/>
    </source>
</evidence>
<dbReference type="PANTHER" id="PTHR44329">
    <property type="entry name" value="SERINE/THREONINE-PROTEIN KINASE TNNI3K-RELATED"/>
    <property type="match status" value="1"/>
</dbReference>
<dbReference type="PROSITE" id="PS50011">
    <property type="entry name" value="PROTEIN_KINASE_DOM"/>
    <property type="match status" value="1"/>
</dbReference>
<dbReference type="InParanoid" id="A0A1X7T3P6"/>
<dbReference type="AlphaFoldDB" id="A0A1X7T3P6"/>
<dbReference type="OrthoDB" id="341578at2759"/>
<evidence type="ECO:0000259" key="3">
    <source>
        <dbReference type="PROSITE" id="PS50011"/>
    </source>
</evidence>
<feature type="domain" description="Protein kinase" evidence="3">
    <location>
        <begin position="1"/>
        <end position="113"/>
    </location>
</feature>
<dbReference type="GO" id="GO:0097527">
    <property type="term" value="P:necroptotic signaling pathway"/>
    <property type="evidence" value="ECO:0007669"/>
    <property type="project" value="TreeGrafter"/>
</dbReference>
<dbReference type="InterPro" id="IPR051681">
    <property type="entry name" value="Ser/Thr_Kinases-Pseudokinases"/>
</dbReference>
<keyword evidence="1" id="KW-0547">Nucleotide-binding</keyword>
<dbReference type="GO" id="GO:0004672">
    <property type="term" value="F:protein kinase activity"/>
    <property type="evidence" value="ECO:0007669"/>
    <property type="project" value="InterPro"/>
</dbReference>
<dbReference type="Pfam" id="PF00069">
    <property type="entry name" value="Pkinase"/>
    <property type="match status" value="1"/>
</dbReference>
<name>A0A1X7T3P6_AMPQE</name>
<reference evidence="4" key="1">
    <citation type="submission" date="2017-05" db="UniProtKB">
        <authorList>
            <consortium name="EnsemblMetazoa"/>
        </authorList>
    </citation>
    <scope>IDENTIFICATION</scope>
</reference>
<dbReference type="Gene3D" id="1.10.510.10">
    <property type="entry name" value="Transferase(Phosphotransferase) domain 1"/>
    <property type="match status" value="1"/>
</dbReference>
<dbReference type="InterPro" id="IPR000719">
    <property type="entry name" value="Prot_kinase_dom"/>
</dbReference>
<dbReference type="STRING" id="400682.A0A1X7T3P6"/>
<evidence type="ECO:0000256" key="1">
    <source>
        <dbReference type="ARBA" id="ARBA00022741"/>
    </source>
</evidence>
<dbReference type="PANTHER" id="PTHR44329:SF298">
    <property type="entry name" value="MIXED LINEAGE KINASE DOMAIN-LIKE PROTEIN"/>
    <property type="match status" value="1"/>
</dbReference>
<keyword evidence="2" id="KW-0067">ATP-binding</keyword>
<proteinExistence type="predicted"/>
<evidence type="ECO:0000313" key="4">
    <source>
        <dbReference type="EnsemblMetazoa" id="Aqu2.1.09093_001"/>
    </source>
</evidence>
<sequence>GHNKWKTKISDFGSAKFARAAVTEAPGAAVYSAPESIATLHRRTRKQTTKMDSYSYGVLLCEMITCHFPNAEKFETVKVSSPQLYELIVLCINEEPDKRPTMSEIILKLDRCIANK</sequence>
<dbReference type="InterPro" id="IPR011009">
    <property type="entry name" value="Kinase-like_dom_sf"/>
</dbReference>
<accession>A0A1X7T3P6</accession>
<organism evidence="4">
    <name type="scientific">Amphimedon queenslandica</name>
    <name type="common">Sponge</name>
    <dbReference type="NCBI Taxonomy" id="400682"/>
    <lineage>
        <taxon>Eukaryota</taxon>
        <taxon>Metazoa</taxon>
        <taxon>Porifera</taxon>
        <taxon>Demospongiae</taxon>
        <taxon>Heteroscleromorpha</taxon>
        <taxon>Haplosclerida</taxon>
        <taxon>Niphatidae</taxon>
        <taxon>Amphimedon</taxon>
    </lineage>
</organism>
<dbReference type="SUPFAM" id="SSF56112">
    <property type="entry name" value="Protein kinase-like (PK-like)"/>
    <property type="match status" value="1"/>
</dbReference>
<protein>
    <recommendedName>
        <fullName evidence="3">Protein kinase domain-containing protein</fullName>
    </recommendedName>
</protein>
<dbReference type="EnsemblMetazoa" id="Aqu2.1.09093_001">
    <property type="protein sequence ID" value="Aqu2.1.09093_001"/>
    <property type="gene ID" value="Aqu2.1.09093"/>
</dbReference>
<dbReference type="GO" id="GO:0005524">
    <property type="term" value="F:ATP binding"/>
    <property type="evidence" value="ECO:0007669"/>
    <property type="project" value="UniProtKB-KW"/>
</dbReference>